<accession>A0ABR4CIW9</accession>
<dbReference type="Gene3D" id="3.40.50.720">
    <property type="entry name" value="NAD(P)-binding Rossmann-like Domain"/>
    <property type="match status" value="1"/>
</dbReference>
<reference evidence="2 3" key="1">
    <citation type="journal article" date="2024" name="Commun. Biol.">
        <title>Comparative genomic analysis of thermophilic fungi reveals convergent evolutionary adaptations and gene losses.</title>
        <authorList>
            <person name="Steindorff A.S."/>
            <person name="Aguilar-Pontes M.V."/>
            <person name="Robinson A.J."/>
            <person name="Andreopoulos B."/>
            <person name="LaButti K."/>
            <person name="Kuo A."/>
            <person name="Mondo S."/>
            <person name="Riley R."/>
            <person name="Otillar R."/>
            <person name="Haridas S."/>
            <person name="Lipzen A."/>
            <person name="Grimwood J."/>
            <person name="Schmutz J."/>
            <person name="Clum A."/>
            <person name="Reid I.D."/>
            <person name="Moisan M.C."/>
            <person name="Butler G."/>
            <person name="Nguyen T.T.M."/>
            <person name="Dewar K."/>
            <person name="Conant G."/>
            <person name="Drula E."/>
            <person name="Henrissat B."/>
            <person name="Hansel C."/>
            <person name="Singer S."/>
            <person name="Hutchinson M.I."/>
            <person name="de Vries R.P."/>
            <person name="Natvig D.O."/>
            <person name="Powell A.J."/>
            <person name="Tsang A."/>
            <person name="Grigoriev I.V."/>
        </authorList>
    </citation>
    <scope>NUCLEOTIDE SEQUENCE [LARGE SCALE GENOMIC DNA]</scope>
    <source>
        <strain evidence="2 3">CBS 494.80</strain>
    </source>
</reference>
<dbReference type="CDD" id="cd05289">
    <property type="entry name" value="MDR_like_2"/>
    <property type="match status" value="1"/>
</dbReference>
<sequence>MSLPSTMLAITLSTPATYTPSNPPSSLHLTTLPLPIPSPTQCLLRIHATAITPYELSWPSPPSAPFPRIPAHDIAGTVISSPPSSKFRSGDEVFALLPFDGQGGMAEYAVCEVGLLAKMLKMDGFGFVDAAAVPRAAVTALQACEGLSEGEKVLVLGASGAVGKMVVQFARREVGGRGEVVAVGGAGCKGVGELGAGFVVDYRLGEGRWEDSVRKWVQGGEVDVLIDCLGGESLLRGTKLVKSGGRVMTVGSPPPEWAKKGEREWEEVEEEGLKKKFFIVEENGEQLEQIAKLIESGDLKTSVGLVIDGLTEDGVRDGYARGLRGGLSGSVVVKIV</sequence>
<dbReference type="InterPro" id="IPR020843">
    <property type="entry name" value="ER"/>
</dbReference>
<evidence type="ECO:0000259" key="1">
    <source>
        <dbReference type="SMART" id="SM00829"/>
    </source>
</evidence>
<dbReference type="SUPFAM" id="SSF50129">
    <property type="entry name" value="GroES-like"/>
    <property type="match status" value="1"/>
</dbReference>
<dbReference type="Gene3D" id="3.90.180.10">
    <property type="entry name" value="Medium-chain alcohol dehydrogenases, catalytic domain"/>
    <property type="match status" value="1"/>
</dbReference>
<keyword evidence="3" id="KW-1185">Reference proteome</keyword>
<dbReference type="Pfam" id="PF13602">
    <property type="entry name" value="ADH_zinc_N_2"/>
    <property type="match status" value="1"/>
</dbReference>
<dbReference type="PANTHER" id="PTHR43482:SF1">
    <property type="entry name" value="PROTEIN AST1-RELATED"/>
    <property type="match status" value="1"/>
</dbReference>
<dbReference type="Proteomes" id="UP001595075">
    <property type="component" value="Unassembled WGS sequence"/>
</dbReference>
<dbReference type="PANTHER" id="PTHR43482">
    <property type="entry name" value="PROTEIN AST1-RELATED"/>
    <property type="match status" value="1"/>
</dbReference>
<comment type="caution">
    <text evidence="2">The sequence shown here is derived from an EMBL/GenBank/DDBJ whole genome shotgun (WGS) entry which is preliminary data.</text>
</comment>
<organism evidence="2 3">
    <name type="scientific">Oculimacula yallundae</name>
    <dbReference type="NCBI Taxonomy" id="86028"/>
    <lineage>
        <taxon>Eukaryota</taxon>
        <taxon>Fungi</taxon>
        <taxon>Dikarya</taxon>
        <taxon>Ascomycota</taxon>
        <taxon>Pezizomycotina</taxon>
        <taxon>Leotiomycetes</taxon>
        <taxon>Helotiales</taxon>
        <taxon>Ploettnerulaceae</taxon>
        <taxon>Oculimacula</taxon>
    </lineage>
</organism>
<dbReference type="Pfam" id="PF08240">
    <property type="entry name" value="ADH_N"/>
    <property type="match status" value="1"/>
</dbReference>
<protein>
    <recommendedName>
        <fullName evidence="1">Enoyl reductase (ER) domain-containing protein</fullName>
    </recommendedName>
</protein>
<dbReference type="EMBL" id="JAZHXI010000007">
    <property type="protein sequence ID" value="KAL2069853.1"/>
    <property type="molecule type" value="Genomic_DNA"/>
</dbReference>
<feature type="domain" description="Enoyl reductase (ER)" evidence="1">
    <location>
        <begin position="22"/>
        <end position="333"/>
    </location>
</feature>
<proteinExistence type="predicted"/>
<name>A0ABR4CIW9_9HELO</name>
<dbReference type="SMART" id="SM00829">
    <property type="entry name" value="PKS_ER"/>
    <property type="match status" value="1"/>
</dbReference>
<evidence type="ECO:0000313" key="3">
    <source>
        <dbReference type="Proteomes" id="UP001595075"/>
    </source>
</evidence>
<evidence type="ECO:0000313" key="2">
    <source>
        <dbReference type="EMBL" id="KAL2069853.1"/>
    </source>
</evidence>
<dbReference type="InterPro" id="IPR052585">
    <property type="entry name" value="Lipid_raft_assoc_Zn_ADH"/>
</dbReference>
<dbReference type="InterPro" id="IPR036291">
    <property type="entry name" value="NAD(P)-bd_dom_sf"/>
</dbReference>
<gene>
    <name evidence="2" type="ORF">VTL71DRAFT_14532</name>
</gene>
<dbReference type="InterPro" id="IPR011032">
    <property type="entry name" value="GroES-like_sf"/>
</dbReference>
<dbReference type="SUPFAM" id="SSF51735">
    <property type="entry name" value="NAD(P)-binding Rossmann-fold domains"/>
    <property type="match status" value="1"/>
</dbReference>
<dbReference type="InterPro" id="IPR013154">
    <property type="entry name" value="ADH-like_N"/>
</dbReference>